<organism evidence="11">
    <name type="scientific">Chlamydomonas leiostraca</name>
    <dbReference type="NCBI Taxonomy" id="1034604"/>
    <lineage>
        <taxon>Eukaryota</taxon>
        <taxon>Viridiplantae</taxon>
        <taxon>Chlorophyta</taxon>
        <taxon>core chlorophytes</taxon>
        <taxon>Chlorophyceae</taxon>
        <taxon>CS clade</taxon>
        <taxon>Chlamydomonadales</taxon>
        <taxon>Chlamydomonadaceae</taxon>
        <taxon>Chlamydomonas</taxon>
    </lineage>
</organism>
<dbReference type="Pfam" id="PF00481">
    <property type="entry name" value="PP2C"/>
    <property type="match status" value="1"/>
</dbReference>
<dbReference type="GO" id="GO:0046872">
    <property type="term" value="F:metal ion binding"/>
    <property type="evidence" value="ECO:0007669"/>
    <property type="project" value="UniProtKB-KW"/>
</dbReference>
<dbReference type="InterPro" id="IPR036457">
    <property type="entry name" value="PPM-type-like_dom_sf"/>
</dbReference>
<proteinExistence type="inferred from homology"/>
<keyword evidence="6" id="KW-0460">Magnesium</keyword>
<gene>
    <name evidence="11" type="ORF">CLEI1391_LOCUS7645</name>
</gene>
<evidence type="ECO:0000256" key="6">
    <source>
        <dbReference type="ARBA" id="ARBA00022842"/>
    </source>
</evidence>
<dbReference type="CDD" id="cd00143">
    <property type="entry name" value="PP2Cc"/>
    <property type="match status" value="1"/>
</dbReference>
<evidence type="ECO:0000256" key="9">
    <source>
        <dbReference type="RuleBase" id="RU003465"/>
    </source>
</evidence>
<name>A0A7S0RGE1_9CHLO</name>
<evidence type="ECO:0000256" key="4">
    <source>
        <dbReference type="ARBA" id="ARBA00022723"/>
    </source>
</evidence>
<evidence type="ECO:0000256" key="2">
    <source>
        <dbReference type="ARBA" id="ARBA00001946"/>
    </source>
</evidence>
<comment type="similarity">
    <text evidence="9">Belongs to the PP2C family.</text>
</comment>
<dbReference type="PROSITE" id="PS51746">
    <property type="entry name" value="PPM_2"/>
    <property type="match status" value="1"/>
</dbReference>
<dbReference type="EC" id="3.1.3.16" evidence="3"/>
<evidence type="ECO:0000256" key="3">
    <source>
        <dbReference type="ARBA" id="ARBA00013081"/>
    </source>
</evidence>
<keyword evidence="7 9" id="KW-0904">Protein phosphatase</keyword>
<reference evidence="11" key="1">
    <citation type="submission" date="2021-01" db="EMBL/GenBank/DDBJ databases">
        <authorList>
            <person name="Corre E."/>
            <person name="Pelletier E."/>
            <person name="Niang G."/>
            <person name="Scheremetjew M."/>
            <person name="Finn R."/>
            <person name="Kale V."/>
            <person name="Holt S."/>
            <person name="Cochrane G."/>
            <person name="Meng A."/>
            <person name="Brown T."/>
            <person name="Cohen L."/>
        </authorList>
    </citation>
    <scope>NUCLEOTIDE SEQUENCE</scope>
    <source>
        <strain evidence="11">SAG 11-49</strain>
    </source>
</reference>
<comment type="cofactor">
    <cofactor evidence="2">
        <name>Mg(2+)</name>
        <dbReference type="ChEBI" id="CHEBI:18420"/>
    </cofactor>
</comment>
<evidence type="ECO:0000256" key="5">
    <source>
        <dbReference type="ARBA" id="ARBA00022801"/>
    </source>
</evidence>
<evidence type="ECO:0000313" key="11">
    <source>
        <dbReference type="EMBL" id="CAD8676819.1"/>
    </source>
</evidence>
<protein>
    <recommendedName>
        <fullName evidence="3">protein-serine/threonine phosphatase</fullName>
        <ecNumber evidence="3">3.1.3.16</ecNumber>
    </recommendedName>
</protein>
<evidence type="ECO:0000259" key="10">
    <source>
        <dbReference type="PROSITE" id="PS51746"/>
    </source>
</evidence>
<dbReference type="AlphaFoldDB" id="A0A7S0RGE1"/>
<feature type="domain" description="PPM-type phosphatase" evidence="10">
    <location>
        <begin position="45"/>
        <end position="344"/>
    </location>
</feature>
<dbReference type="PROSITE" id="PS01032">
    <property type="entry name" value="PPM_1"/>
    <property type="match status" value="1"/>
</dbReference>
<evidence type="ECO:0000256" key="7">
    <source>
        <dbReference type="ARBA" id="ARBA00022912"/>
    </source>
</evidence>
<dbReference type="SMART" id="SM00331">
    <property type="entry name" value="PP2C_SIG"/>
    <property type="match status" value="1"/>
</dbReference>
<dbReference type="InterPro" id="IPR000222">
    <property type="entry name" value="PP2C_BS"/>
</dbReference>
<comment type="cofactor">
    <cofactor evidence="1">
        <name>Mn(2+)</name>
        <dbReference type="ChEBI" id="CHEBI:29035"/>
    </cofactor>
</comment>
<keyword evidence="4" id="KW-0479">Metal-binding</keyword>
<evidence type="ECO:0000256" key="8">
    <source>
        <dbReference type="ARBA" id="ARBA00023211"/>
    </source>
</evidence>
<dbReference type="GO" id="GO:0004722">
    <property type="term" value="F:protein serine/threonine phosphatase activity"/>
    <property type="evidence" value="ECO:0007669"/>
    <property type="project" value="UniProtKB-EC"/>
</dbReference>
<dbReference type="SUPFAM" id="SSF81606">
    <property type="entry name" value="PP2C-like"/>
    <property type="match status" value="1"/>
</dbReference>
<sequence length="372" mass="41164">MLAHRTCTGAGPSGRVLLPVKTKSRPVSCRVFTQPKSTQTQAPFEFGFKAEQGLRDGMEDEVHCYWDEQHEYIYAGVYDGHGGPAAANWLKQHLHTTVAKGMEIYLPKPHIFHKGHNPERPPELTDILIKAFEDADDHLLNHLEKLGGEELASAGSTASVAVIRKDRVVLANVGDSQAFLMRNGRELSLVTPHRVYGQGPDVQAEVDRIKAAGGWIHDGRVCNILAVSRAFGDWEFKGKGLQSLLQTGVTREYWPQAFADAQKFTSNPVIVTPDATDTDLTEDDEFLVLSTDGLWDVMPAREAMQWARRDFLKGLRPAQIAESLIQVALKRYTSDNTSTVVVDLKGPEYWAEQAAKQKKGISLFGGLFGGKK</sequence>
<dbReference type="Gene3D" id="3.60.40.10">
    <property type="entry name" value="PPM-type phosphatase domain"/>
    <property type="match status" value="1"/>
</dbReference>
<dbReference type="InterPro" id="IPR015655">
    <property type="entry name" value="PP2C"/>
</dbReference>
<dbReference type="PANTHER" id="PTHR13832:SF589">
    <property type="entry name" value="[PYRUVATE DEHYDROGENASE [ACETYL-TRANSFERRING]]-PHOSPHATASE 2, MITOCHONDRIAL"/>
    <property type="match status" value="1"/>
</dbReference>
<keyword evidence="5 9" id="KW-0378">Hydrolase</keyword>
<dbReference type="SMART" id="SM00332">
    <property type="entry name" value="PP2Cc"/>
    <property type="match status" value="1"/>
</dbReference>
<evidence type="ECO:0000256" key="1">
    <source>
        <dbReference type="ARBA" id="ARBA00001936"/>
    </source>
</evidence>
<dbReference type="InterPro" id="IPR001932">
    <property type="entry name" value="PPM-type_phosphatase-like_dom"/>
</dbReference>
<accession>A0A7S0RGE1</accession>
<dbReference type="PANTHER" id="PTHR13832">
    <property type="entry name" value="PROTEIN PHOSPHATASE 2C"/>
    <property type="match status" value="1"/>
</dbReference>
<keyword evidence="8" id="KW-0464">Manganese</keyword>
<dbReference type="EMBL" id="HBFB01013610">
    <property type="protein sequence ID" value="CAD8676819.1"/>
    <property type="molecule type" value="Transcribed_RNA"/>
</dbReference>